<protein>
    <submittedName>
        <fullName evidence="2">Uncharacterized protein</fullName>
    </submittedName>
</protein>
<accession>A0ABU9LUY2</accession>
<keyword evidence="1" id="KW-0732">Signal</keyword>
<evidence type="ECO:0000256" key="1">
    <source>
        <dbReference type="SAM" id="SignalP"/>
    </source>
</evidence>
<reference evidence="2 3" key="1">
    <citation type="journal article" date="2018" name="Arch. Microbiol.">
        <title>Hymenobacter segetis sp. nov., isolated from soil.</title>
        <authorList>
            <person name="Ten L.N."/>
            <person name="Lim S.J."/>
            <person name="Kim B.O."/>
            <person name="Kang I.K."/>
            <person name="Jung H.Y."/>
        </authorList>
    </citation>
    <scope>NUCLEOTIDE SEQUENCE [LARGE SCALE GENOMIC DNA]</scope>
    <source>
        <strain evidence="2 3">S7-3-11</strain>
    </source>
</reference>
<dbReference type="Proteomes" id="UP001479606">
    <property type="component" value="Unassembled WGS sequence"/>
</dbReference>
<sequence>MTTRFPIFMLALGGLASCTLTADDVEPALPSVPVFQTNTVAYQLNSLPVVAHNYGSLISAVFSFGSRSRPVDGFLYPDSTLVIGSVDDQNYIGPGAVQHGLEWQLLHFRGVGRYVAVPGHTFLQVDTRDAANKEWINGPRQPLAAQPATEVVVTAWDPTTQHISGTFSMRFAAVGSAPDADLRDGRFDLTLGR</sequence>
<dbReference type="RefSeq" id="WP_342296375.1">
    <property type="nucleotide sequence ID" value="NZ_JBCEVZ010000007.1"/>
</dbReference>
<evidence type="ECO:0000313" key="2">
    <source>
        <dbReference type="EMBL" id="MEL5993528.1"/>
    </source>
</evidence>
<keyword evidence="3" id="KW-1185">Reference proteome</keyword>
<proteinExistence type="predicted"/>
<feature type="chain" id="PRO_5046356190" evidence="1">
    <location>
        <begin position="23"/>
        <end position="193"/>
    </location>
</feature>
<name>A0ABU9LUY2_9BACT</name>
<comment type="caution">
    <text evidence="2">The sequence shown here is derived from an EMBL/GenBank/DDBJ whole genome shotgun (WGS) entry which is preliminary data.</text>
</comment>
<gene>
    <name evidence="2" type="ORF">AAFH49_04860</name>
</gene>
<feature type="signal peptide" evidence="1">
    <location>
        <begin position="1"/>
        <end position="22"/>
    </location>
</feature>
<organism evidence="2 3">
    <name type="scientific">Hymenobacter segetis</name>
    <dbReference type="NCBI Taxonomy" id="2025509"/>
    <lineage>
        <taxon>Bacteria</taxon>
        <taxon>Pseudomonadati</taxon>
        <taxon>Bacteroidota</taxon>
        <taxon>Cytophagia</taxon>
        <taxon>Cytophagales</taxon>
        <taxon>Hymenobacteraceae</taxon>
        <taxon>Hymenobacter</taxon>
    </lineage>
</organism>
<evidence type="ECO:0000313" key="3">
    <source>
        <dbReference type="Proteomes" id="UP001479606"/>
    </source>
</evidence>
<dbReference type="PROSITE" id="PS51257">
    <property type="entry name" value="PROKAR_LIPOPROTEIN"/>
    <property type="match status" value="1"/>
</dbReference>
<dbReference type="EMBL" id="JBCEVZ010000007">
    <property type="protein sequence ID" value="MEL5993528.1"/>
    <property type="molecule type" value="Genomic_DNA"/>
</dbReference>